<proteinExistence type="predicted"/>
<gene>
    <name evidence="1" type="primary">ORF83453</name>
</gene>
<name>A0A0B6ZY35_9EUPU</name>
<dbReference type="EMBL" id="HACG01025810">
    <property type="protein sequence ID" value="CEK72675.1"/>
    <property type="molecule type" value="Transcribed_RNA"/>
</dbReference>
<dbReference type="AlphaFoldDB" id="A0A0B6ZY35"/>
<evidence type="ECO:0000313" key="1">
    <source>
        <dbReference type="EMBL" id="CEK72675.1"/>
    </source>
</evidence>
<protein>
    <submittedName>
        <fullName evidence="1">Uncharacterized protein</fullName>
    </submittedName>
</protein>
<organism evidence="1">
    <name type="scientific">Arion vulgaris</name>
    <dbReference type="NCBI Taxonomy" id="1028688"/>
    <lineage>
        <taxon>Eukaryota</taxon>
        <taxon>Metazoa</taxon>
        <taxon>Spiralia</taxon>
        <taxon>Lophotrochozoa</taxon>
        <taxon>Mollusca</taxon>
        <taxon>Gastropoda</taxon>
        <taxon>Heterobranchia</taxon>
        <taxon>Euthyneura</taxon>
        <taxon>Panpulmonata</taxon>
        <taxon>Eupulmonata</taxon>
        <taxon>Stylommatophora</taxon>
        <taxon>Helicina</taxon>
        <taxon>Arionoidea</taxon>
        <taxon>Arionidae</taxon>
        <taxon>Arion</taxon>
    </lineage>
</organism>
<accession>A0A0B6ZY35</accession>
<reference evidence="1" key="1">
    <citation type="submission" date="2014-12" db="EMBL/GenBank/DDBJ databases">
        <title>Insight into the proteome of Arion vulgaris.</title>
        <authorList>
            <person name="Aradska J."/>
            <person name="Bulat T."/>
            <person name="Smidak R."/>
            <person name="Sarate P."/>
            <person name="Gangsoo J."/>
            <person name="Sialana F."/>
            <person name="Bilban M."/>
            <person name="Lubec G."/>
        </authorList>
    </citation>
    <scope>NUCLEOTIDE SEQUENCE</scope>
    <source>
        <tissue evidence="1">Skin</tissue>
    </source>
</reference>
<sequence>VCALPLRSLCVTEIEAHMVTQQSAMMMINQSIYEAAHKRAFFHTPILQIKNCKVS</sequence>
<feature type="non-terminal residue" evidence="1">
    <location>
        <position position="1"/>
    </location>
</feature>